<evidence type="ECO:0000256" key="7">
    <source>
        <dbReference type="ARBA" id="ARBA00023136"/>
    </source>
</evidence>
<reference evidence="14 15" key="1">
    <citation type="journal article" date="2010" name="J. Bacteriol.">
        <title>Complete genome sequence of the thermophilic, obligately chemolithoautotrophic hydrogen-oxidizing bacterium Hydrogenobacter thermophilus TK-6.</title>
        <authorList>
            <person name="Arai H."/>
            <person name="Kanbe H."/>
            <person name="Ishii M."/>
            <person name="Igarashi Y."/>
        </authorList>
    </citation>
    <scope>NUCLEOTIDE SEQUENCE [LARGE SCALE GENOMIC DNA]</scope>
    <source>
        <strain evidence="15">DSM 6534 / IAM 12695 / TK-6 [Tokyo]</strain>
    </source>
</reference>
<protein>
    <submittedName>
        <fullName evidence="14">TonB-dependent receptor</fullName>
    </submittedName>
</protein>
<evidence type="ECO:0000256" key="11">
    <source>
        <dbReference type="SAM" id="SignalP"/>
    </source>
</evidence>
<evidence type="ECO:0000256" key="5">
    <source>
        <dbReference type="ARBA" id="ARBA00022729"/>
    </source>
</evidence>
<feature type="signal peptide" evidence="11">
    <location>
        <begin position="1"/>
        <end position="20"/>
    </location>
</feature>
<dbReference type="OrthoDB" id="98353at2"/>
<dbReference type="STRING" id="608538.HTH_1547"/>
<dbReference type="GO" id="GO:0009279">
    <property type="term" value="C:cell outer membrane"/>
    <property type="evidence" value="ECO:0007669"/>
    <property type="project" value="UniProtKB-SubCell"/>
</dbReference>
<dbReference type="PROSITE" id="PS01156">
    <property type="entry name" value="TONB_DEPENDENT_REC_2"/>
    <property type="match status" value="1"/>
</dbReference>
<dbReference type="eggNOG" id="COG4774">
    <property type="taxonomic scope" value="Bacteria"/>
</dbReference>
<dbReference type="RefSeq" id="WP_012964176.1">
    <property type="nucleotide sequence ID" value="NC_013799.1"/>
</dbReference>
<dbReference type="KEGG" id="hth:HTH_1547"/>
<dbReference type="InterPro" id="IPR039426">
    <property type="entry name" value="TonB-dep_rcpt-like"/>
</dbReference>
<proteinExistence type="inferred from homology"/>
<evidence type="ECO:0000259" key="13">
    <source>
        <dbReference type="Pfam" id="PF07715"/>
    </source>
</evidence>
<dbReference type="AlphaFoldDB" id="D3DJJ4"/>
<evidence type="ECO:0000256" key="2">
    <source>
        <dbReference type="ARBA" id="ARBA00022448"/>
    </source>
</evidence>
<dbReference type="Gene3D" id="2.170.130.10">
    <property type="entry name" value="TonB-dependent receptor, plug domain"/>
    <property type="match status" value="1"/>
</dbReference>
<keyword evidence="7 9" id="KW-0472">Membrane</keyword>
<dbReference type="InterPro" id="IPR036942">
    <property type="entry name" value="Beta-barrel_TonB_sf"/>
</dbReference>
<keyword evidence="15" id="KW-1185">Reference proteome</keyword>
<feature type="domain" description="TonB-dependent receptor plug" evidence="13">
    <location>
        <begin position="45"/>
        <end position="157"/>
    </location>
</feature>
<evidence type="ECO:0000256" key="6">
    <source>
        <dbReference type="ARBA" id="ARBA00023077"/>
    </source>
</evidence>
<sequence>MRGLSKGILFLISLVLTSFAQEKERELEPIEVIGISPLHGVDVSKERFPSSVETETYKEIEKQRTVNLSDFLNLRFSSIHLSTDRSNPFQNTLMYRGFTSSWMIGQPQGLSVYLDGVRMNEPFGDVVNWDIIPDKAINSVNLIPGSNPIFGLNTLGGSLSIETKNAFSFSGSEVGAYVGSFERRSGWFQTSYKLRENLGLYLTGDWFKGKGWRDFSDTDIKRGLGKLSYLLDRGFLDFSIIAADNSIQSTDVLLEKFLGIDRKMAFTARDIYKNNTYIFTHRGSYELSDHINLDWNLYYKKSRFSFDSGDMTDFEVEDSILVTEDEQPVLDKRGNPIPFPEGLIPGVVNRTVIKQNVYGGTIQTTLKGGIRGIKNSLTIGAGVDVSDAKYIFDREVGAFKPNREVSGFGILLGSAGDEVFFRDVKNRNAVYSLYFLDILSPFKPLDLFLGGRFNHIRVKLEDRTGLFPDINGTNSYSRFNPAVGASYEVLHNTFVYASYFESSRAPTPVEITCSDPNEPCRLPSAFVQDPPLRQVVAKTHETGIKGIMAGNIYWYLSLFNTDLKDDILPVAGGSLGQIYFKNVSKTRRRGLELGLEGKMGKLEVFAGYTLLDAEFRTQELFSSPNHPLIREVCNSGGSNPRVNCDLRALVVNPGDKIPGIPKHSIKLGMSYELLKGLSVGTDILYTSGVYLLGDEANLDRKTNSYTLVNLTANYRLGNLTLFARVENVFDKKYETTGRYVSLEDAAKLNPFLPVPVDPQRDSSRALAPGMPRSFLVGFNYSF</sequence>
<dbReference type="InterPro" id="IPR012910">
    <property type="entry name" value="Plug_dom"/>
</dbReference>
<dbReference type="Proteomes" id="UP000002574">
    <property type="component" value="Chromosome"/>
</dbReference>
<feature type="chain" id="PRO_5003042099" evidence="11">
    <location>
        <begin position="21"/>
        <end position="782"/>
    </location>
</feature>
<comment type="subcellular location">
    <subcellularLocation>
        <location evidence="1 9">Cell outer membrane</location>
        <topology evidence="1 9">Multi-pass membrane protein</topology>
    </subcellularLocation>
</comment>
<evidence type="ECO:0000256" key="3">
    <source>
        <dbReference type="ARBA" id="ARBA00022452"/>
    </source>
</evidence>
<dbReference type="KEGG" id="hte:Hydth_1535"/>
<keyword evidence="3 9" id="KW-1134">Transmembrane beta strand</keyword>
<evidence type="ECO:0000256" key="1">
    <source>
        <dbReference type="ARBA" id="ARBA00004571"/>
    </source>
</evidence>
<dbReference type="InterPro" id="IPR037066">
    <property type="entry name" value="Plug_dom_sf"/>
</dbReference>
<name>D3DJJ4_HYDTT</name>
<keyword evidence="5 11" id="KW-0732">Signal</keyword>
<keyword evidence="4 9" id="KW-0812">Transmembrane</keyword>
<evidence type="ECO:0000256" key="9">
    <source>
        <dbReference type="PROSITE-ProRule" id="PRU01360"/>
    </source>
</evidence>
<keyword evidence="6 10" id="KW-0798">TonB box</keyword>
<dbReference type="Pfam" id="PF07715">
    <property type="entry name" value="Plug"/>
    <property type="match status" value="1"/>
</dbReference>
<dbReference type="SUPFAM" id="SSF56935">
    <property type="entry name" value="Porins"/>
    <property type="match status" value="1"/>
</dbReference>
<evidence type="ECO:0000256" key="8">
    <source>
        <dbReference type="ARBA" id="ARBA00023237"/>
    </source>
</evidence>
<feature type="domain" description="TonB-dependent receptor-like beta-barrel" evidence="12">
    <location>
        <begin position="266"/>
        <end position="728"/>
    </location>
</feature>
<keyword evidence="8 9" id="KW-0998">Cell outer membrane</keyword>
<comment type="similarity">
    <text evidence="9 10">Belongs to the TonB-dependent receptor family.</text>
</comment>
<evidence type="ECO:0000256" key="4">
    <source>
        <dbReference type="ARBA" id="ARBA00022692"/>
    </source>
</evidence>
<dbReference type="InterPro" id="IPR000531">
    <property type="entry name" value="Beta-barrel_TonB"/>
</dbReference>
<evidence type="ECO:0000313" key="15">
    <source>
        <dbReference type="Proteomes" id="UP000002574"/>
    </source>
</evidence>
<dbReference type="PATRIC" id="fig|608538.5.peg.1564"/>
<dbReference type="EMBL" id="AP011112">
    <property type="protein sequence ID" value="BAI69996.1"/>
    <property type="molecule type" value="Genomic_DNA"/>
</dbReference>
<dbReference type="Pfam" id="PF00593">
    <property type="entry name" value="TonB_dep_Rec_b-barrel"/>
    <property type="match status" value="1"/>
</dbReference>
<evidence type="ECO:0000313" key="14">
    <source>
        <dbReference type="EMBL" id="BAI69996.1"/>
    </source>
</evidence>
<dbReference type="PANTHER" id="PTHR30069:SF39">
    <property type="entry name" value="BLL6183 PROTEIN"/>
    <property type="match status" value="1"/>
</dbReference>
<dbReference type="Gene3D" id="2.40.170.20">
    <property type="entry name" value="TonB-dependent receptor, beta-barrel domain"/>
    <property type="match status" value="1"/>
</dbReference>
<accession>D3DJJ4</accession>
<dbReference type="InterPro" id="IPR010917">
    <property type="entry name" value="TonB_rcpt_CS"/>
</dbReference>
<organism evidence="14 15">
    <name type="scientific">Hydrogenobacter thermophilus (strain DSM 6534 / IAM 12695 / TK-6)</name>
    <dbReference type="NCBI Taxonomy" id="608538"/>
    <lineage>
        <taxon>Bacteria</taxon>
        <taxon>Pseudomonadati</taxon>
        <taxon>Aquificota</taxon>
        <taxon>Aquificia</taxon>
        <taxon>Aquificales</taxon>
        <taxon>Aquificaceae</taxon>
        <taxon>Hydrogenobacter</taxon>
    </lineage>
</organism>
<dbReference type="GO" id="GO:0015344">
    <property type="term" value="F:siderophore uptake transmembrane transporter activity"/>
    <property type="evidence" value="ECO:0007669"/>
    <property type="project" value="TreeGrafter"/>
</dbReference>
<evidence type="ECO:0000256" key="10">
    <source>
        <dbReference type="RuleBase" id="RU003357"/>
    </source>
</evidence>
<dbReference type="PANTHER" id="PTHR30069">
    <property type="entry name" value="TONB-DEPENDENT OUTER MEMBRANE RECEPTOR"/>
    <property type="match status" value="1"/>
</dbReference>
<keyword evidence="2 9" id="KW-0813">Transport</keyword>
<dbReference type="PROSITE" id="PS52016">
    <property type="entry name" value="TONB_DEPENDENT_REC_3"/>
    <property type="match status" value="1"/>
</dbReference>
<dbReference type="GO" id="GO:0044718">
    <property type="term" value="P:siderophore transmembrane transport"/>
    <property type="evidence" value="ECO:0007669"/>
    <property type="project" value="TreeGrafter"/>
</dbReference>
<evidence type="ECO:0000259" key="12">
    <source>
        <dbReference type="Pfam" id="PF00593"/>
    </source>
</evidence>
<keyword evidence="14" id="KW-0675">Receptor</keyword>
<gene>
    <name evidence="14" type="ordered locus">HTH_1547</name>
</gene>